<gene>
    <name evidence="2" type="ORF">GGD69_005161</name>
</gene>
<dbReference type="RefSeq" id="WP_183800536.1">
    <property type="nucleotide sequence ID" value="NZ_JACIII010000013.1"/>
</dbReference>
<evidence type="ECO:0000256" key="1">
    <source>
        <dbReference type="SAM" id="SignalP"/>
    </source>
</evidence>
<organism evidence="2 3">
    <name type="scientific">Paraburkholderia fungorum</name>
    <dbReference type="NCBI Taxonomy" id="134537"/>
    <lineage>
        <taxon>Bacteria</taxon>
        <taxon>Pseudomonadati</taxon>
        <taxon>Pseudomonadota</taxon>
        <taxon>Betaproteobacteria</taxon>
        <taxon>Burkholderiales</taxon>
        <taxon>Burkholderiaceae</taxon>
        <taxon>Paraburkholderia</taxon>
    </lineage>
</organism>
<comment type="caution">
    <text evidence="2">The sequence shown here is derived from an EMBL/GenBank/DDBJ whole genome shotgun (WGS) entry which is preliminary data.</text>
</comment>
<feature type="signal peptide" evidence="1">
    <location>
        <begin position="1"/>
        <end position="32"/>
    </location>
</feature>
<protein>
    <submittedName>
        <fullName evidence="2">Uncharacterized protein</fullName>
    </submittedName>
</protein>
<dbReference type="Proteomes" id="UP000518681">
    <property type="component" value="Unassembled WGS sequence"/>
</dbReference>
<sequence length="129" mass="13449">MKSDSTKTTMFARYVVAGAMAVALNAPNASSAAASQPVTPPSILPNDGFVVLANPEPDRFRGGDVCPLGSVSLNIDGGCAEFGRLGTKSVQPVSVTKVLDDYLGAGHYAILGFAPMGSRVVVYFRQLTR</sequence>
<dbReference type="AlphaFoldDB" id="A0AAW3V2X5"/>
<keyword evidence="1" id="KW-0732">Signal</keyword>
<feature type="chain" id="PRO_5044002899" evidence="1">
    <location>
        <begin position="33"/>
        <end position="129"/>
    </location>
</feature>
<evidence type="ECO:0000313" key="3">
    <source>
        <dbReference type="Proteomes" id="UP000518681"/>
    </source>
</evidence>
<name>A0AAW3V2X5_9BURK</name>
<evidence type="ECO:0000313" key="2">
    <source>
        <dbReference type="EMBL" id="MBB6204267.1"/>
    </source>
</evidence>
<proteinExistence type="predicted"/>
<dbReference type="EMBL" id="JACIIK010000009">
    <property type="protein sequence ID" value="MBB6204267.1"/>
    <property type="molecule type" value="Genomic_DNA"/>
</dbReference>
<reference evidence="2 3" key="1">
    <citation type="submission" date="2020-08" db="EMBL/GenBank/DDBJ databases">
        <title>Genomic Encyclopedia of Type Strains, Phase IV (KMG-V): Genome sequencing to study the core and pangenomes of soil and plant-associated prokaryotes.</title>
        <authorList>
            <person name="Whitman W."/>
        </authorList>
    </citation>
    <scope>NUCLEOTIDE SEQUENCE [LARGE SCALE GENOMIC DNA]</scope>
    <source>
        <strain evidence="2 3">SEMIA 4013</strain>
    </source>
</reference>
<accession>A0AAW3V2X5</accession>